<feature type="transmembrane region" description="Helical" evidence="1">
    <location>
        <begin position="6"/>
        <end position="24"/>
    </location>
</feature>
<accession>A0A382AAP8</accession>
<evidence type="ECO:0000256" key="1">
    <source>
        <dbReference type="SAM" id="Phobius"/>
    </source>
</evidence>
<protein>
    <submittedName>
        <fullName evidence="2">Uncharacterized protein</fullName>
    </submittedName>
</protein>
<sequence>MGIDFIALFIWKYGLPIILIWVTIDNTCSPEWGSLCM</sequence>
<keyword evidence="1" id="KW-1133">Transmembrane helix</keyword>
<dbReference type="EMBL" id="UINC01024574">
    <property type="protein sequence ID" value="SVA98469.1"/>
    <property type="molecule type" value="Genomic_DNA"/>
</dbReference>
<reference evidence="2" key="1">
    <citation type="submission" date="2018-05" db="EMBL/GenBank/DDBJ databases">
        <authorList>
            <person name="Lanie J.A."/>
            <person name="Ng W.-L."/>
            <person name="Kazmierczak K.M."/>
            <person name="Andrzejewski T.M."/>
            <person name="Davidsen T.M."/>
            <person name="Wayne K.J."/>
            <person name="Tettelin H."/>
            <person name="Glass J.I."/>
            <person name="Rusch D."/>
            <person name="Podicherti R."/>
            <person name="Tsui H.-C.T."/>
            <person name="Winkler M.E."/>
        </authorList>
    </citation>
    <scope>NUCLEOTIDE SEQUENCE</scope>
</reference>
<organism evidence="2">
    <name type="scientific">marine metagenome</name>
    <dbReference type="NCBI Taxonomy" id="408172"/>
    <lineage>
        <taxon>unclassified sequences</taxon>
        <taxon>metagenomes</taxon>
        <taxon>ecological metagenomes</taxon>
    </lineage>
</organism>
<keyword evidence="1" id="KW-0472">Membrane</keyword>
<name>A0A382AAP8_9ZZZZ</name>
<proteinExistence type="predicted"/>
<evidence type="ECO:0000313" key="2">
    <source>
        <dbReference type="EMBL" id="SVA98469.1"/>
    </source>
</evidence>
<gene>
    <name evidence="2" type="ORF">METZ01_LOCUS151323</name>
</gene>
<keyword evidence="1" id="KW-0812">Transmembrane</keyword>
<dbReference type="AlphaFoldDB" id="A0A382AAP8"/>